<dbReference type="EMBL" id="HACG01044762">
    <property type="protein sequence ID" value="CEK91627.1"/>
    <property type="molecule type" value="Transcribed_RNA"/>
</dbReference>
<organism evidence="1">
    <name type="scientific">Arion vulgaris</name>
    <dbReference type="NCBI Taxonomy" id="1028688"/>
    <lineage>
        <taxon>Eukaryota</taxon>
        <taxon>Metazoa</taxon>
        <taxon>Spiralia</taxon>
        <taxon>Lophotrochozoa</taxon>
        <taxon>Mollusca</taxon>
        <taxon>Gastropoda</taxon>
        <taxon>Heterobranchia</taxon>
        <taxon>Euthyneura</taxon>
        <taxon>Panpulmonata</taxon>
        <taxon>Eupulmonata</taxon>
        <taxon>Stylommatophora</taxon>
        <taxon>Helicina</taxon>
        <taxon>Arionoidea</taxon>
        <taxon>Arionidae</taxon>
        <taxon>Arion</taxon>
    </lineage>
</organism>
<evidence type="ECO:0000313" key="1">
    <source>
        <dbReference type="EMBL" id="CEK91626.1"/>
    </source>
</evidence>
<evidence type="ECO:0000313" key="2">
    <source>
        <dbReference type="EMBL" id="CEK91627.1"/>
    </source>
</evidence>
<name>A0A0B7BH31_9EUPU</name>
<dbReference type="EMBL" id="HACG01044761">
    <property type="protein sequence ID" value="CEK91626.1"/>
    <property type="molecule type" value="Transcribed_RNA"/>
</dbReference>
<sequence length="56" mass="6294">MALMLKISGFESSEKSLLISLACSIRRLIVEVGQLYDYDNQAATISKRMRVACLEK</sequence>
<dbReference type="AlphaFoldDB" id="A0A0B7BH31"/>
<proteinExistence type="predicted"/>
<accession>A0A0B7BH31</accession>
<reference evidence="1" key="1">
    <citation type="submission" date="2014-12" db="EMBL/GenBank/DDBJ databases">
        <title>Insight into the proteome of Arion vulgaris.</title>
        <authorList>
            <person name="Aradska J."/>
            <person name="Bulat T."/>
            <person name="Smidak R."/>
            <person name="Sarate P."/>
            <person name="Gangsoo J."/>
            <person name="Sialana F."/>
            <person name="Bilban M."/>
            <person name="Lubec G."/>
        </authorList>
    </citation>
    <scope>NUCLEOTIDE SEQUENCE</scope>
    <source>
        <tissue evidence="1">Skin</tissue>
    </source>
</reference>
<gene>
    <name evidence="1" type="primary">ORF183850</name>
    <name evidence="2" type="synonym">ORF183861</name>
</gene>
<protein>
    <submittedName>
        <fullName evidence="1">Uncharacterized protein</fullName>
    </submittedName>
</protein>